<dbReference type="EMBL" id="NCXP01000002">
    <property type="protein sequence ID" value="OSC42743.1"/>
    <property type="molecule type" value="Genomic_DNA"/>
</dbReference>
<dbReference type="InterPro" id="IPR021388">
    <property type="entry name" value="DUF3024"/>
</dbReference>
<keyword evidence="2" id="KW-1185">Reference proteome</keyword>
<dbReference type="AlphaFoldDB" id="A0A1X2LZU1"/>
<protein>
    <submittedName>
        <fullName evidence="1">Transposase</fullName>
    </submittedName>
</protein>
<organism evidence="1 2">
    <name type="scientific">Mycobacterium decipiens</name>
    <dbReference type="NCBI Taxonomy" id="1430326"/>
    <lineage>
        <taxon>Bacteria</taxon>
        <taxon>Bacillati</taxon>
        <taxon>Actinomycetota</taxon>
        <taxon>Actinomycetes</taxon>
        <taxon>Mycobacteriales</taxon>
        <taxon>Mycobacteriaceae</taxon>
        <taxon>Mycobacterium</taxon>
    </lineage>
</organism>
<proteinExistence type="predicted"/>
<dbReference type="Proteomes" id="UP000193247">
    <property type="component" value="Unassembled WGS sequence"/>
</dbReference>
<sequence length="94" mass="10847">MPAHVRDEVRVELDVADRHLTIAERRPPWRADMGAEWTQSLITRLGYTTTSGLWSLYWRDRNLGFHTYDHVSPTVSVGELLTEVDRDPTAIVWG</sequence>
<comment type="caution">
    <text evidence="1">The sequence shown here is derived from an EMBL/GenBank/DDBJ whole genome shotgun (WGS) entry which is preliminary data.</text>
</comment>
<evidence type="ECO:0000313" key="2">
    <source>
        <dbReference type="Proteomes" id="UP000193247"/>
    </source>
</evidence>
<gene>
    <name evidence="1" type="ORF">B8W66_02925</name>
</gene>
<name>A0A1X2LZU1_9MYCO</name>
<reference evidence="1 2" key="1">
    <citation type="submission" date="2017-04" db="EMBL/GenBank/DDBJ databases">
        <title>The new phylogeny of genus Mycobacterium.</title>
        <authorList>
            <person name="Tortoli E."/>
            <person name="Trovato A."/>
            <person name="Cirillo D.M."/>
        </authorList>
    </citation>
    <scope>NUCLEOTIDE SEQUENCE [LARGE SCALE GENOMIC DNA]</scope>
    <source>
        <strain evidence="1 2">TBL 1200985</strain>
    </source>
</reference>
<dbReference type="Pfam" id="PF11225">
    <property type="entry name" value="DUF3024"/>
    <property type="match status" value="1"/>
</dbReference>
<accession>A0A1X2LZU1</accession>
<evidence type="ECO:0000313" key="1">
    <source>
        <dbReference type="EMBL" id="OSC42743.1"/>
    </source>
</evidence>
<dbReference type="OrthoDB" id="4210561at2"/>